<dbReference type="KEGG" id="hdt:HYPDE_33733"/>
<gene>
    <name evidence="3" type="ORF">HYPDE_33733</name>
</gene>
<keyword evidence="4" id="KW-1185">Reference proteome</keyword>
<keyword evidence="2" id="KW-0732">Signal</keyword>
<dbReference type="Proteomes" id="UP000005952">
    <property type="component" value="Chromosome"/>
</dbReference>
<protein>
    <submittedName>
        <fullName evidence="3">Uncharacterized protein</fullName>
    </submittedName>
</protein>
<evidence type="ECO:0000313" key="4">
    <source>
        <dbReference type="Proteomes" id="UP000005952"/>
    </source>
</evidence>
<proteinExistence type="predicted"/>
<dbReference type="EMBL" id="CP005587">
    <property type="protein sequence ID" value="AGK58419.1"/>
    <property type="molecule type" value="Genomic_DNA"/>
</dbReference>
<organism evidence="3 4">
    <name type="scientific">Hyphomicrobium denitrificans 1NES1</name>
    <dbReference type="NCBI Taxonomy" id="670307"/>
    <lineage>
        <taxon>Bacteria</taxon>
        <taxon>Pseudomonadati</taxon>
        <taxon>Pseudomonadota</taxon>
        <taxon>Alphaproteobacteria</taxon>
        <taxon>Hyphomicrobiales</taxon>
        <taxon>Hyphomicrobiaceae</taxon>
        <taxon>Hyphomicrobium</taxon>
    </lineage>
</organism>
<dbReference type="RefSeq" id="WP_015598444.1">
    <property type="nucleotide sequence ID" value="NC_021172.1"/>
</dbReference>
<evidence type="ECO:0000313" key="3">
    <source>
        <dbReference type="EMBL" id="AGK58419.1"/>
    </source>
</evidence>
<feature type="region of interest" description="Disordered" evidence="1">
    <location>
        <begin position="47"/>
        <end position="84"/>
    </location>
</feature>
<dbReference type="HOGENOM" id="CLU_2105654_0_0_5"/>
<sequence length="115" mass="12763">MRNAVAFFVFVMALGFLSASPGGAYAGLPLPALEQDRGPIVAVNHRYDDIYDDEDDLDDQPPPRRADPYPPPPDAAPAVEFLPPPRPANCGEFRYWNGEYCADARDQPPYTGPRW</sequence>
<reference evidence="3 4" key="1">
    <citation type="journal article" date="2013" name="Genome Announc.">
        <title>Genome sequences for three denitrifying bacterial strains isolated from a uranium- and nitrate-contaminated subsurface environment.</title>
        <authorList>
            <person name="Venkatramanan R."/>
            <person name="Prakash O."/>
            <person name="Woyke T."/>
            <person name="Chain P."/>
            <person name="Goodwin L.A."/>
            <person name="Watson D."/>
            <person name="Brooks S."/>
            <person name="Kostka J.E."/>
            <person name="Green S.J."/>
        </authorList>
    </citation>
    <scope>NUCLEOTIDE SEQUENCE [LARGE SCALE GENOMIC DNA]</scope>
    <source>
        <strain evidence="3 4">1NES1</strain>
    </source>
</reference>
<accession>N0B4H1</accession>
<evidence type="ECO:0000256" key="2">
    <source>
        <dbReference type="SAM" id="SignalP"/>
    </source>
</evidence>
<feature type="chain" id="PRO_5004105345" evidence="2">
    <location>
        <begin position="27"/>
        <end position="115"/>
    </location>
</feature>
<dbReference type="AlphaFoldDB" id="N0B4H1"/>
<dbReference type="OrthoDB" id="7933957at2"/>
<feature type="signal peptide" evidence="2">
    <location>
        <begin position="1"/>
        <end position="26"/>
    </location>
</feature>
<evidence type="ECO:0000256" key="1">
    <source>
        <dbReference type="SAM" id="MobiDB-lite"/>
    </source>
</evidence>
<feature type="compositionally biased region" description="Acidic residues" evidence="1">
    <location>
        <begin position="50"/>
        <end position="59"/>
    </location>
</feature>
<name>N0B4H1_9HYPH</name>